<dbReference type="Pfam" id="PF13855">
    <property type="entry name" value="LRR_8"/>
    <property type="match status" value="2"/>
</dbReference>
<dbReference type="GO" id="GO:0071944">
    <property type="term" value="C:cell periphery"/>
    <property type="evidence" value="ECO:0007669"/>
    <property type="project" value="UniProtKB-ARBA"/>
</dbReference>
<feature type="chain" id="PRO_5040396172" description="LRRCT domain-containing protein" evidence="5">
    <location>
        <begin position="17"/>
        <end position="721"/>
    </location>
</feature>
<dbReference type="InterPro" id="IPR032675">
    <property type="entry name" value="LRR_dom_sf"/>
</dbReference>
<feature type="signal peptide" evidence="5">
    <location>
        <begin position="1"/>
        <end position="16"/>
    </location>
</feature>
<gene>
    <name evidence="7" type="ORF">CEUTPL_LOCUS2764</name>
</gene>
<dbReference type="AlphaFoldDB" id="A0A9N9MHR8"/>
<dbReference type="InterPro" id="IPR000483">
    <property type="entry name" value="Cys-rich_flank_reg_C"/>
</dbReference>
<protein>
    <recommendedName>
        <fullName evidence="6">LRRCT domain-containing protein</fullName>
    </recommendedName>
</protein>
<dbReference type="SUPFAM" id="SSF52058">
    <property type="entry name" value="L domain-like"/>
    <property type="match status" value="1"/>
</dbReference>
<name>A0A9N9MHR8_9CUCU</name>
<feature type="transmembrane region" description="Helical" evidence="4">
    <location>
        <begin position="663"/>
        <end position="683"/>
    </location>
</feature>
<evidence type="ECO:0000256" key="4">
    <source>
        <dbReference type="SAM" id="Phobius"/>
    </source>
</evidence>
<dbReference type="Gene3D" id="3.80.10.10">
    <property type="entry name" value="Ribonuclease Inhibitor"/>
    <property type="match status" value="3"/>
</dbReference>
<evidence type="ECO:0000313" key="8">
    <source>
        <dbReference type="Proteomes" id="UP001152799"/>
    </source>
</evidence>
<keyword evidence="3" id="KW-0677">Repeat</keyword>
<evidence type="ECO:0000259" key="6">
    <source>
        <dbReference type="SMART" id="SM00082"/>
    </source>
</evidence>
<evidence type="ECO:0000313" key="7">
    <source>
        <dbReference type="EMBL" id="CAG9762080.1"/>
    </source>
</evidence>
<keyword evidence="4" id="KW-0472">Membrane</keyword>
<keyword evidence="4" id="KW-1133">Transmembrane helix</keyword>
<dbReference type="SMART" id="SM00365">
    <property type="entry name" value="LRR_SD22"/>
    <property type="match status" value="4"/>
</dbReference>
<dbReference type="InterPro" id="IPR001611">
    <property type="entry name" value="Leu-rich_rpt"/>
</dbReference>
<evidence type="ECO:0000256" key="3">
    <source>
        <dbReference type="ARBA" id="ARBA00022737"/>
    </source>
</evidence>
<evidence type="ECO:0000256" key="1">
    <source>
        <dbReference type="ARBA" id="ARBA00022614"/>
    </source>
</evidence>
<dbReference type="PANTHER" id="PTHR24366:SF165">
    <property type="entry name" value="LEUCINE-RICH TENDON-SPECIFIC PROTEIN, ISOFORM C"/>
    <property type="match status" value="1"/>
</dbReference>
<dbReference type="SMART" id="SM00082">
    <property type="entry name" value="LRRCT"/>
    <property type="match status" value="1"/>
</dbReference>
<dbReference type="InterPro" id="IPR003591">
    <property type="entry name" value="Leu-rich_rpt_typical-subtyp"/>
</dbReference>
<keyword evidence="8" id="KW-1185">Reference proteome</keyword>
<feature type="domain" description="LRRCT" evidence="6">
    <location>
        <begin position="375"/>
        <end position="427"/>
    </location>
</feature>
<dbReference type="OrthoDB" id="2151624at2759"/>
<dbReference type="PANTHER" id="PTHR24366">
    <property type="entry name" value="IG(IMMUNOGLOBULIN) AND LRR(LEUCINE RICH REPEAT) DOMAINS"/>
    <property type="match status" value="1"/>
</dbReference>
<dbReference type="PROSITE" id="PS51450">
    <property type="entry name" value="LRR"/>
    <property type="match status" value="1"/>
</dbReference>
<dbReference type="SMART" id="SM00369">
    <property type="entry name" value="LRR_TYP"/>
    <property type="match status" value="8"/>
</dbReference>
<keyword evidence="2 5" id="KW-0732">Signal</keyword>
<organism evidence="7 8">
    <name type="scientific">Ceutorhynchus assimilis</name>
    <name type="common">cabbage seed weevil</name>
    <dbReference type="NCBI Taxonomy" id="467358"/>
    <lineage>
        <taxon>Eukaryota</taxon>
        <taxon>Metazoa</taxon>
        <taxon>Ecdysozoa</taxon>
        <taxon>Arthropoda</taxon>
        <taxon>Hexapoda</taxon>
        <taxon>Insecta</taxon>
        <taxon>Pterygota</taxon>
        <taxon>Neoptera</taxon>
        <taxon>Endopterygota</taxon>
        <taxon>Coleoptera</taxon>
        <taxon>Polyphaga</taxon>
        <taxon>Cucujiformia</taxon>
        <taxon>Curculionidae</taxon>
        <taxon>Ceutorhynchinae</taxon>
        <taxon>Ceutorhynchus</taxon>
    </lineage>
</organism>
<keyword evidence="4" id="KW-0812">Transmembrane</keyword>
<evidence type="ECO:0000256" key="5">
    <source>
        <dbReference type="SAM" id="SignalP"/>
    </source>
</evidence>
<dbReference type="EMBL" id="OU892287">
    <property type="protein sequence ID" value="CAG9762080.1"/>
    <property type="molecule type" value="Genomic_DNA"/>
</dbReference>
<dbReference type="Proteomes" id="UP001152799">
    <property type="component" value="Chromosome 11"/>
</dbReference>
<evidence type="ECO:0000256" key="2">
    <source>
        <dbReference type="ARBA" id="ARBA00022729"/>
    </source>
</evidence>
<accession>A0A9N9MHR8</accession>
<proteinExistence type="predicted"/>
<reference evidence="7" key="1">
    <citation type="submission" date="2022-01" db="EMBL/GenBank/DDBJ databases">
        <authorList>
            <person name="King R."/>
        </authorList>
    </citation>
    <scope>NUCLEOTIDE SEQUENCE</scope>
</reference>
<keyword evidence="1" id="KW-0433">Leucine-rich repeat</keyword>
<sequence>MWWLTLSLIWWCGTAAIPSPRPQPLLPYQQEQWKCPEIAQQPVVECSCDMPHTLRCTGDKTAMQIIARKLRSMRAASISLLDCTVQNVSVVSGPLLEGISLHGLVISSGQIKEVDPVAFEGLSSPLQALGLPNNQLLSVPTLALNSLPELDRLDLSGNQMKMLDGGSFKGLKNLSFIDLSNNLIAKLAPNTFDNLPQLKILRLRGNRLTLAAINRLNSLPTTEDLDISENQLVGPLGPKSFPKMESLKDLQLSHNSLSSVKMGALQGLMNLTTLRLQHNLIDVIEDHAFIHLTTLVTLDLAHNRIVAVSGASLAHLSYLTELDLRHNFLRALTADLILPLKYLKVLKLDENDISIIASDALKPNTVLKHLTLLENPLNCDCSLIDFSMWLTNSSIQAEDKATAICATPPSLENGLLMEIPTESLLCGEDEQESIMAPLSTPYKAKVSLKDLKYDGKAINLSWNVEEEATPYTCDAIFIYEEEGLNEILLESYPIKCNSSDMMNSKELQVTVPTSLQLQHKYRYCVALFGSEKSDDVSLILGCSDMIPLIQNPVITNHNFMAQMPKVVSIQANLSSSGSLSLEAAVYPDSLKCDLNIAILDQSTLISQRKLACEDPKYTFVDLNQGPYRVCANVVQPGPAIDLPKPKCVTVFKKEYHRFTGLDVAFVTIFSVLCFMVIGLIWGVRKMLLKPKLQTHQCFLPPECDENVQHNRYVKLQATTKL</sequence>